<evidence type="ECO:0000313" key="4">
    <source>
        <dbReference type="Proteomes" id="UP000007305"/>
    </source>
</evidence>
<evidence type="ECO:0000313" key="3">
    <source>
        <dbReference type="EnsemblPlants" id="Zm00001eb134770_P001"/>
    </source>
</evidence>
<reference evidence="4" key="1">
    <citation type="submission" date="2015-12" db="EMBL/GenBank/DDBJ databases">
        <title>Update maize B73 reference genome by single molecule sequencing technologies.</title>
        <authorList>
            <consortium name="Maize Genome Sequencing Project"/>
            <person name="Ware D."/>
        </authorList>
    </citation>
    <scope>NUCLEOTIDE SEQUENCE [LARGE SCALE GENOMIC DNA]</scope>
    <source>
        <strain evidence="4">cv. B73</strain>
    </source>
</reference>
<keyword evidence="2" id="KW-0472">Membrane</keyword>
<feature type="transmembrane region" description="Helical" evidence="2">
    <location>
        <begin position="83"/>
        <end position="103"/>
    </location>
</feature>
<dbReference type="Proteomes" id="UP000007305">
    <property type="component" value="Chromosome 3"/>
</dbReference>
<keyword evidence="2" id="KW-0812">Transmembrane</keyword>
<proteinExistence type="predicted"/>
<name>A0A804N4N3_MAIZE</name>
<keyword evidence="4" id="KW-1185">Reference proteome</keyword>
<reference evidence="3" key="2">
    <citation type="submission" date="2019-07" db="EMBL/GenBank/DDBJ databases">
        <authorList>
            <person name="Seetharam A."/>
            <person name="Woodhouse M."/>
            <person name="Cannon E."/>
        </authorList>
    </citation>
    <scope>NUCLEOTIDE SEQUENCE [LARGE SCALE GENOMIC DNA]</scope>
    <source>
        <strain evidence="3">cv. B73</strain>
    </source>
</reference>
<dbReference type="Gramene" id="Zm00001eb134770_T001">
    <property type="protein sequence ID" value="Zm00001eb134770_P001"/>
    <property type="gene ID" value="Zm00001eb134770"/>
</dbReference>
<dbReference type="InParanoid" id="A0A804N4N3"/>
<protein>
    <submittedName>
        <fullName evidence="3">Uncharacterized protein</fullName>
    </submittedName>
</protein>
<feature type="compositionally biased region" description="Basic residues" evidence="1">
    <location>
        <begin position="35"/>
        <end position="46"/>
    </location>
</feature>
<sequence length="134" mass="16066">MRRKRGMDHGWMSWRRLRGRVYIEFRREAGDRGRGRGRGRGRRGRTPRGGFREREEPRSVTAVNTAVHETTLLQLGLRCDRRFLFLSSHFFPFFFFFFSETILNSNDFAPLKRRILNSRVEKNIGLDYLQQKKI</sequence>
<accession>A0A804N4N3</accession>
<organism evidence="3 4">
    <name type="scientific">Zea mays</name>
    <name type="common">Maize</name>
    <dbReference type="NCBI Taxonomy" id="4577"/>
    <lineage>
        <taxon>Eukaryota</taxon>
        <taxon>Viridiplantae</taxon>
        <taxon>Streptophyta</taxon>
        <taxon>Embryophyta</taxon>
        <taxon>Tracheophyta</taxon>
        <taxon>Spermatophyta</taxon>
        <taxon>Magnoliopsida</taxon>
        <taxon>Liliopsida</taxon>
        <taxon>Poales</taxon>
        <taxon>Poaceae</taxon>
        <taxon>PACMAD clade</taxon>
        <taxon>Panicoideae</taxon>
        <taxon>Andropogonodae</taxon>
        <taxon>Andropogoneae</taxon>
        <taxon>Tripsacinae</taxon>
        <taxon>Zea</taxon>
    </lineage>
</organism>
<keyword evidence="2" id="KW-1133">Transmembrane helix</keyword>
<evidence type="ECO:0000256" key="1">
    <source>
        <dbReference type="SAM" id="MobiDB-lite"/>
    </source>
</evidence>
<dbReference type="AlphaFoldDB" id="A0A804N4N3"/>
<dbReference type="EnsemblPlants" id="Zm00001eb134770_T001">
    <property type="protein sequence ID" value="Zm00001eb134770_P001"/>
    <property type="gene ID" value="Zm00001eb134770"/>
</dbReference>
<reference evidence="3" key="3">
    <citation type="submission" date="2021-05" db="UniProtKB">
        <authorList>
            <consortium name="EnsemblPlants"/>
        </authorList>
    </citation>
    <scope>IDENTIFICATION</scope>
    <source>
        <strain evidence="3">cv. B73</strain>
    </source>
</reference>
<evidence type="ECO:0000256" key="2">
    <source>
        <dbReference type="SAM" id="Phobius"/>
    </source>
</evidence>
<feature type="region of interest" description="Disordered" evidence="1">
    <location>
        <begin position="30"/>
        <end position="60"/>
    </location>
</feature>